<dbReference type="Gene3D" id="3.40.1190.10">
    <property type="entry name" value="Mur-like, catalytic domain"/>
    <property type="match status" value="1"/>
</dbReference>
<dbReference type="eggNOG" id="COG0285">
    <property type="taxonomic scope" value="Bacteria"/>
</dbReference>
<dbReference type="InterPro" id="IPR018109">
    <property type="entry name" value="Folylpolyglutamate_synth_CS"/>
</dbReference>
<dbReference type="SUPFAM" id="SSF53244">
    <property type="entry name" value="MurD-like peptide ligases, peptide-binding domain"/>
    <property type="match status" value="1"/>
</dbReference>
<comment type="caution">
    <text evidence="14">The sequence shown here is derived from an EMBL/GenBank/DDBJ whole genome shotgun (WGS) entry which is preliminary data.</text>
</comment>
<evidence type="ECO:0000256" key="11">
    <source>
        <dbReference type="PIRNR" id="PIRNR001563"/>
    </source>
</evidence>
<dbReference type="PANTHER" id="PTHR11136:SF0">
    <property type="entry name" value="DIHYDROFOLATE SYNTHETASE-RELATED"/>
    <property type="match status" value="1"/>
</dbReference>
<evidence type="ECO:0000256" key="4">
    <source>
        <dbReference type="ARBA" id="ARBA00022598"/>
    </source>
</evidence>
<dbReference type="InterPro" id="IPR036615">
    <property type="entry name" value="Mur_ligase_C_dom_sf"/>
</dbReference>
<dbReference type="NCBIfam" id="TIGR01499">
    <property type="entry name" value="folC"/>
    <property type="match status" value="1"/>
</dbReference>
<accession>U2Q0H0</accession>
<reference evidence="14 15" key="1">
    <citation type="submission" date="2013-06" db="EMBL/GenBank/DDBJ databases">
        <authorList>
            <person name="Weinstock G."/>
            <person name="Sodergren E."/>
            <person name="Lobos E.A."/>
            <person name="Fulton L."/>
            <person name="Fulton R."/>
            <person name="Courtney L."/>
            <person name="Fronick C."/>
            <person name="O'Laughlin M."/>
            <person name="Godfrey J."/>
            <person name="Wilson R.M."/>
            <person name="Miner T."/>
            <person name="Farmer C."/>
            <person name="Delehaunty K."/>
            <person name="Cordes M."/>
            <person name="Minx P."/>
            <person name="Tomlinson C."/>
            <person name="Chen J."/>
            <person name="Wollam A."/>
            <person name="Pepin K.H."/>
            <person name="Bhonagiri V."/>
            <person name="Zhang X."/>
            <person name="Warren W."/>
            <person name="Mitreva M."/>
            <person name="Mardis E.R."/>
            <person name="Wilson R.K."/>
        </authorList>
    </citation>
    <scope>NUCLEOTIDE SEQUENCE [LARGE SCALE GENOMIC DNA]</scope>
    <source>
        <strain evidence="14 15">ATCC 29099</strain>
    </source>
</reference>
<dbReference type="GO" id="GO:0005737">
    <property type="term" value="C:cytoplasm"/>
    <property type="evidence" value="ECO:0007669"/>
    <property type="project" value="TreeGrafter"/>
</dbReference>
<dbReference type="InterPro" id="IPR001645">
    <property type="entry name" value="Folylpolyglutamate_synth"/>
</dbReference>
<dbReference type="Pfam" id="PF08245">
    <property type="entry name" value="Mur_ligase_M"/>
    <property type="match status" value="1"/>
</dbReference>
<dbReference type="EC" id="6.3.2.17" evidence="3"/>
<comment type="cofactor">
    <cofactor evidence="1">
        <name>Mg(2+)</name>
        <dbReference type="ChEBI" id="CHEBI:18420"/>
    </cofactor>
</comment>
<protein>
    <recommendedName>
        <fullName evidence="3">tetrahydrofolate synthase</fullName>
        <ecNumber evidence="3">6.3.2.17</ecNumber>
    </recommendedName>
    <alternativeName>
        <fullName evidence="9">Tetrahydrofolylpolyglutamate synthase</fullName>
    </alternativeName>
</protein>
<keyword evidence="6 11" id="KW-0547">Nucleotide-binding</keyword>
<evidence type="ECO:0000256" key="1">
    <source>
        <dbReference type="ARBA" id="ARBA00001946"/>
    </source>
</evidence>
<dbReference type="Pfam" id="PF02875">
    <property type="entry name" value="Mur_ligase_C"/>
    <property type="match status" value="1"/>
</dbReference>
<dbReference type="Proteomes" id="UP000016608">
    <property type="component" value="Unassembled WGS sequence"/>
</dbReference>
<dbReference type="FunFam" id="3.40.1190.10:FF:000011">
    <property type="entry name" value="Folylpolyglutamate synthase/dihydrofolate synthase"/>
    <property type="match status" value="1"/>
</dbReference>
<gene>
    <name evidence="14" type="ORF">HMPREF0373_01151</name>
</gene>
<dbReference type="InterPro" id="IPR004101">
    <property type="entry name" value="Mur_ligase_C"/>
</dbReference>
<keyword evidence="5" id="KW-0479">Metal-binding</keyword>
<dbReference type="PROSITE" id="PS01011">
    <property type="entry name" value="FOLYLPOLYGLU_SYNT_1"/>
    <property type="match status" value="1"/>
</dbReference>
<comment type="catalytic activity">
    <reaction evidence="10">
        <text>(6S)-5,6,7,8-tetrahydrofolyl-(gamma-L-Glu)(n) + L-glutamate + ATP = (6S)-5,6,7,8-tetrahydrofolyl-(gamma-L-Glu)(n+1) + ADP + phosphate + H(+)</text>
        <dbReference type="Rhea" id="RHEA:10580"/>
        <dbReference type="Rhea" id="RHEA-COMP:14738"/>
        <dbReference type="Rhea" id="RHEA-COMP:14740"/>
        <dbReference type="ChEBI" id="CHEBI:15378"/>
        <dbReference type="ChEBI" id="CHEBI:29985"/>
        <dbReference type="ChEBI" id="CHEBI:30616"/>
        <dbReference type="ChEBI" id="CHEBI:43474"/>
        <dbReference type="ChEBI" id="CHEBI:141005"/>
        <dbReference type="ChEBI" id="CHEBI:456216"/>
        <dbReference type="EC" id="6.3.2.17"/>
    </reaction>
</comment>
<evidence type="ECO:0000256" key="9">
    <source>
        <dbReference type="ARBA" id="ARBA00030592"/>
    </source>
</evidence>
<feature type="domain" description="Mur ligase central" evidence="13">
    <location>
        <begin position="48"/>
        <end position="298"/>
    </location>
</feature>
<dbReference type="GO" id="GO:0046872">
    <property type="term" value="F:metal ion binding"/>
    <property type="evidence" value="ECO:0007669"/>
    <property type="project" value="UniProtKB-KW"/>
</dbReference>
<dbReference type="SUPFAM" id="SSF53623">
    <property type="entry name" value="MurD-like peptide ligases, catalytic domain"/>
    <property type="match status" value="1"/>
</dbReference>
<dbReference type="HOGENOM" id="CLU_015869_1_2_9"/>
<dbReference type="PANTHER" id="PTHR11136">
    <property type="entry name" value="FOLYLPOLYGLUTAMATE SYNTHASE-RELATED"/>
    <property type="match status" value="1"/>
</dbReference>
<evidence type="ECO:0000256" key="2">
    <source>
        <dbReference type="ARBA" id="ARBA00008276"/>
    </source>
</evidence>
<dbReference type="PIRSF" id="PIRSF001563">
    <property type="entry name" value="Folylpolyglu_synth"/>
    <property type="match status" value="1"/>
</dbReference>
<evidence type="ECO:0000256" key="3">
    <source>
        <dbReference type="ARBA" id="ARBA00013025"/>
    </source>
</evidence>
<evidence type="ECO:0000256" key="8">
    <source>
        <dbReference type="ARBA" id="ARBA00022842"/>
    </source>
</evidence>
<sequence>MEKTMNYIDAMDFLEETKKYGSQLGLTSIQNLMAELGNIQDKIPLVHIGGTNGKGSVGAMLSQVLTEAGYRVGRFCTPDVFVYEDEFQMNGINIEKGRLAQLFTRVKAACEKLVAQGMAHPTRFEVETAAAFLWFYEENCDMALLEVGMGGATDATNLIKKPLVSVLTSISMDHIRFLGNSLAEIATVKSGIIKPQVPVVTMQQKPEAMEVIKKKAEEMQAELIVADITQVQNITQKDGRYAFEWKAPRRNSNEVCIAPDAVKNNIQKEESEKDFLCIPVTLSLCGAFQVENAVCVINTLRILQKKYPKITETVIQQGLSHTIWHGRMEQIGTGPDFYLDGAHNEDAVRKLRKTLDESFSNRRIVYIMGVLADKDYEKMITMMYHPGDRVYTVTPQNPRALDGKELEKQLFGQNIDAQYCENIQDAVLYALRDAQKEDMILAFGSLSYLRDVRNAYESEKSDE</sequence>
<evidence type="ECO:0000259" key="12">
    <source>
        <dbReference type="Pfam" id="PF02875"/>
    </source>
</evidence>
<keyword evidence="7 11" id="KW-0067">ATP-binding</keyword>
<evidence type="ECO:0000313" key="15">
    <source>
        <dbReference type="Proteomes" id="UP000016608"/>
    </source>
</evidence>
<evidence type="ECO:0000256" key="6">
    <source>
        <dbReference type="ARBA" id="ARBA00022741"/>
    </source>
</evidence>
<dbReference type="EMBL" id="AWVJ01000069">
    <property type="protein sequence ID" value="ERK49454.1"/>
    <property type="molecule type" value="Genomic_DNA"/>
</dbReference>
<evidence type="ECO:0000256" key="7">
    <source>
        <dbReference type="ARBA" id="ARBA00022840"/>
    </source>
</evidence>
<keyword evidence="8" id="KW-0460">Magnesium</keyword>
<keyword evidence="15" id="KW-1185">Reference proteome</keyword>
<evidence type="ECO:0000259" key="13">
    <source>
        <dbReference type="Pfam" id="PF08245"/>
    </source>
</evidence>
<organism evidence="14 15">
    <name type="scientific">Eubacterium ramulus ATCC 29099</name>
    <dbReference type="NCBI Taxonomy" id="1256908"/>
    <lineage>
        <taxon>Bacteria</taxon>
        <taxon>Bacillati</taxon>
        <taxon>Bacillota</taxon>
        <taxon>Clostridia</taxon>
        <taxon>Eubacteriales</taxon>
        <taxon>Eubacteriaceae</taxon>
        <taxon>Eubacterium</taxon>
    </lineage>
</organism>
<comment type="similarity">
    <text evidence="2 11">Belongs to the folylpolyglutamate synthase family.</text>
</comment>
<dbReference type="GO" id="GO:0004326">
    <property type="term" value="F:tetrahydrofolylpolyglutamate synthase activity"/>
    <property type="evidence" value="ECO:0007669"/>
    <property type="project" value="UniProtKB-EC"/>
</dbReference>
<dbReference type="PATRIC" id="fig|1256908.3.peg.1061"/>
<dbReference type="InterPro" id="IPR036565">
    <property type="entry name" value="Mur-like_cat_sf"/>
</dbReference>
<dbReference type="InterPro" id="IPR013221">
    <property type="entry name" value="Mur_ligase_cen"/>
</dbReference>
<name>U2Q0H0_EUBRA</name>
<evidence type="ECO:0000256" key="5">
    <source>
        <dbReference type="ARBA" id="ARBA00022723"/>
    </source>
</evidence>
<feature type="domain" description="Mur ligase C-terminal" evidence="12">
    <location>
        <begin position="326"/>
        <end position="445"/>
    </location>
</feature>
<dbReference type="Gene3D" id="3.90.190.20">
    <property type="entry name" value="Mur ligase, C-terminal domain"/>
    <property type="match status" value="1"/>
</dbReference>
<evidence type="ECO:0000313" key="14">
    <source>
        <dbReference type="EMBL" id="ERK49454.1"/>
    </source>
</evidence>
<proteinExistence type="inferred from homology"/>
<evidence type="ECO:0000256" key="10">
    <source>
        <dbReference type="ARBA" id="ARBA00047493"/>
    </source>
</evidence>
<dbReference type="PROSITE" id="PS01012">
    <property type="entry name" value="FOLYLPOLYGLU_SYNT_2"/>
    <property type="match status" value="1"/>
</dbReference>
<dbReference type="GO" id="GO:0005524">
    <property type="term" value="F:ATP binding"/>
    <property type="evidence" value="ECO:0007669"/>
    <property type="project" value="UniProtKB-KW"/>
</dbReference>
<dbReference type="AlphaFoldDB" id="U2Q0H0"/>
<keyword evidence="4 11" id="KW-0436">Ligase</keyword>
<dbReference type="GO" id="GO:0008841">
    <property type="term" value="F:dihydrofolate synthase activity"/>
    <property type="evidence" value="ECO:0007669"/>
    <property type="project" value="TreeGrafter"/>
</dbReference>